<keyword evidence="4" id="KW-0067">ATP-binding</keyword>
<evidence type="ECO:0000313" key="9">
    <source>
        <dbReference type="Proteomes" id="UP001369815"/>
    </source>
</evidence>
<dbReference type="GO" id="GO:0004672">
    <property type="term" value="F:protein kinase activity"/>
    <property type="evidence" value="ECO:0007669"/>
    <property type="project" value="InterPro"/>
</dbReference>
<dbReference type="Pfam" id="PF00069">
    <property type="entry name" value="Pkinase"/>
    <property type="match status" value="1"/>
</dbReference>
<dbReference type="Gene3D" id="1.10.510.10">
    <property type="entry name" value="Transferase(Phosphotransferase) domain 1"/>
    <property type="match status" value="1"/>
</dbReference>
<dbReference type="InterPro" id="IPR011009">
    <property type="entry name" value="Kinase-like_dom_sf"/>
</dbReference>
<dbReference type="SMART" id="SM00220">
    <property type="entry name" value="S_TKc"/>
    <property type="match status" value="1"/>
</dbReference>
<dbReference type="InterPro" id="IPR008271">
    <property type="entry name" value="Ser/Thr_kinase_AS"/>
</dbReference>
<gene>
    <name evidence="8" type="ORF">Daesc_005060</name>
</gene>
<dbReference type="PROSITE" id="PS50011">
    <property type="entry name" value="PROTEIN_KINASE_DOM"/>
    <property type="match status" value="1"/>
</dbReference>
<reference evidence="8 9" key="1">
    <citation type="journal article" date="2024" name="Front Chem Biol">
        <title>Unveiling the potential of Daldinia eschscholtzii MFLUCC 19-0629 through bioactivity and bioinformatics studies for enhanced sustainable agriculture production.</title>
        <authorList>
            <person name="Brooks S."/>
            <person name="Weaver J.A."/>
            <person name="Klomchit A."/>
            <person name="Alharthi S.A."/>
            <person name="Onlamun T."/>
            <person name="Nurani R."/>
            <person name="Vong T.K."/>
            <person name="Alberti F."/>
            <person name="Greco C."/>
        </authorList>
    </citation>
    <scope>NUCLEOTIDE SEQUENCE [LARGE SCALE GENOMIC DNA]</scope>
    <source>
        <strain evidence="8">MFLUCC 19-0629</strain>
    </source>
</reference>
<evidence type="ECO:0000256" key="6">
    <source>
        <dbReference type="SAM" id="MobiDB-lite"/>
    </source>
</evidence>
<evidence type="ECO:0000256" key="4">
    <source>
        <dbReference type="ARBA" id="ARBA00022840"/>
    </source>
</evidence>
<dbReference type="GO" id="GO:0005737">
    <property type="term" value="C:cytoplasm"/>
    <property type="evidence" value="ECO:0007669"/>
    <property type="project" value="TreeGrafter"/>
</dbReference>
<dbReference type="GO" id="GO:0005634">
    <property type="term" value="C:nucleus"/>
    <property type="evidence" value="ECO:0007669"/>
    <property type="project" value="TreeGrafter"/>
</dbReference>
<sequence>MACNSTRSGSIDSGSIRSAAEATRYRRLVEKQPKFEEHDCSSKIAVVLSDIDVDSKTILKQLHDGLSDFWIPMSKNVYPRGLTPSDYRKYELIESRLLVKNFVIGSPDQWPGEHFHLSSDAIDEGSQLPNTLEYVRNIGGSNNTDVAEVKFHSGTSYALKRIERMKNYHEELEQMKYIKGEISALRKLRKVCHRHFVKLVASYTDTLYVGMLFCPVADYNLGEYMDNYHNSEKPDAHLLAGFFGCLATALVDLHYVKQIRHKDIKPENILVKSNNVLLTDFGIALDWSKSGRTTTHEEKRKSTTYCAPEVFENHPRNSKSDIWSLGCVFLEMVAVLKGEGRKAVYDMLESHGPRRFSASRQSIEYVISELKRTGSQYNVPLGWVEQMLKWRQEDRPNAIELRDKILGVQQEAYCGICCRRTAVFKDDPTGNQWPLFARIFVANGINWNDNWCDVKVTQVRSLPKNWISPGIVEKYGLEVYKNKATETVILDSIPYTSTMYTKVTWMVENASRTLKEEFLVATATTPFEVLVTEASFLALLPVLTTQSTRSSDVMRHRRSCITFEPNCRQLMFYPLDPSDHTPRDAFTAKKCLQKSNYILASVAERLQLDSRVGAEHELVWSLLESLEPMGTSTFTVVPDDIMRVQVALGTDLLAQVENILSPHQPLQDRPSGRGAAPQLAT</sequence>
<dbReference type="SUPFAM" id="SSF56112">
    <property type="entry name" value="Protein kinase-like (PK-like)"/>
    <property type="match status" value="1"/>
</dbReference>
<comment type="similarity">
    <text evidence="5">Belongs to the protein kinase superfamily. Ser/Thr protein kinase family. GCN2 subfamily.</text>
</comment>
<keyword evidence="1" id="KW-0808">Transferase</keyword>
<name>A0AAX6MJW8_9PEZI</name>
<keyword evidence="2" id="KW-0547">Nucleotide-binding</keyword>
<feature type="domain" description="Protein kinase" evidence="7">
    <location>
        <begin position="132"/>
        <end position="406"/>
    </location>
</feature>
<proteinExistence type="inferred from homology"/>
<dbReference type="PANTHER" id="PTHR11042">
    <property type="entry name" value="EUKARYOTIC TRANSLATION INITIATION FACTOR 2-ALPHA KINASE EIF2-ALPHA KINASE -RELATED"/>
    <property type="match status" value="1"/>
</dbReference>
<evidence type="ECO:0000256" key="3">
    <source>
        <dbReference type="ARBA" id="ARBA00022777"/>
    </source>
</evidence>
<dbReference type="EMBL" id="JBANMG010000005">
    <property type="protein sequence ID" value="KAK6952766.1"/>
    <property type="molecule type" value="Genomic_DNA"/>
</dbReference>
<evidence type="ECO:0000256" key="1">
    <source>
        <dbReference type="ARBA" id="ARBA00022679"/>
    </source>
</evidence>
<dbReference type="InterPro" id="IPR050339">
    <property type="entry name" value="CC_SR_Kinase"/>
</dbReference>
<dbReference type="GO" id="GO:0110031">
    <property type="term" value="P:negative regulation of G2/MI transition of meiotic cell cycle"/>
    <property type="evidence" value="ECO:0007669"/>
    <property type="project" value="TreeGrafter"/>
</dbReference>
<comment type="caution">
    <text evidence="8">The sequence shown here is derived from an EMBL/GenBank/DDBJ whole genome shotgun (WGS) entry which is preliminary data.</text>
</comment>
<evidence type="ECO:0000313" key="8">
    <source>
        <dbReference type="EMBL" id="KAK6952766.1"/>
    </source>
</evidence>
<protein>
    <recommendedName>
        <fullName evidence="7">Protein kinase domain-containing protein</fullName>
    </recommendedName>
</protein>
<dbReference type="AlphaFoldDB" id="A0AAX6MJW8"/>
<dbReference type="InterPro" id="IPR000719">
    <property type="entry name" value="Prot_kinase_dom"/>
</dbReference>
<dbReference type="Proteomes" id="UP001369815">
    <property type="component" value="Unassembled WGS sequence"/>
</dbReference>
<evidence type="ECO:0000256" key="5">
    <source>
        <dbReference type="ARBA" id="ARBA00037982"/>
    </source>
</evidence>
<keyword evidence="9" id="KW-1185">Reference proteome</keyword>
<accession>A0AAX6MJW8</accession>
<dbReference type="PANTHER" id="PTHR11042:SF190">
    <property type="entry name" value="MITOSIS INHIBITOR PROTEIN KINASE MIK1"/>
    <property type="match status" value="1"/>
</dbReference>
<organism evidence="8 9">
    <name type="scientific">Daldinia eschscholtzii</name>
    <dbReference type="NCBI Taxonomy" id="292717"/>
    <lineage>
        <taxon>Eukaryota</taxon>
        <taxon>Fungi</taxon>
        <taxon>Dikarya</taxon>
        <taxon>Ascomycota</taxon>
        <taxon>Pezizomycotina</taxon>
        <taxon>Sordariomycetes</taxon>
        <taxon>Xylariomycetidae</taxon>
        <taxon>Xylariales</taxon>
        <taxon>Hypoxylaceae</taxon>
        <taxon>Daldinia</taxon>
    </lineage>
</organism>
<evidence type="ECO:0000259" key="7">
    <source>
        <dbReference type="PROSITE" id="PS50011"/>
    </source>
</evidence>
<evidence type="ECO:0000256" key="2">
    <source>
        <dbReference type="ARBA" id="ARBA00022741"/>
    </source>
</evidence>
<dbReference type="CDD" id="cd00180">
    <property type="entry name" value="PKc"/>
    <property type="match status" value="1"/>
</dbReference>
<keyword evidence="3" id="KW-0418">Kinase</keyword>
<dbReference type="PROSITE" id="PS00108">
    <property type="entry name" value="PROTEIN_KINASE_ST"/>
    <property type="match status" value="1"/>
</dbReference>
<feature type="region of interest" description="Disordered" evidence="6">
    <location>
        <begin position="661"/>
        <end position="681"/>
    </location>
</feature>
<dbReference type="GO" id="GO:0005524">
    <property type="term" value="F:ATP binding"/>
    <property type="evidence" value="ECO:0007669"/>
    <property type="project" value="UniProtKB-KW"/>
</dbReference>